<proteinExistence type="predicted"/>
<accession>A0A212L770</accession>
<gene>
    <name evidence="1" type="ORF">KL86PLE_110024</name>
</gene>
<dbReference type="EMBL" id="FMJD01000003">
    <property type="protein sequence ID" value="SCM73327.1"/>
    <property type="molecule type" value="Genomic_DNA"/>
</dbReference>
<protein>
    <submittedName>
        <fullName evidence="1">Uncharacterized protein</fullName>
    </submittedName>
</protein>
<organism evidence="1">
    <name type="scientific">uncultured Pleomorphomonas sp</name>
    <dbReference type="NCBI Taxonomy" id="442121"/>
    <lineage>
        <taxon>Bacteria</taxon>
        <taxon>Pseudomonadati</taxon>
        <taxon>Pseudomonadota</taxon>
        <taxon>Alphaproteobacteria</taxon>
        <taxon>Hyphomicrobiales</taxon>
        <taxon>Pleomorphomonadaceae</taxon>
        <taxon>Pleomorphomonas</taxon>
        <taxon>environmental samples</taxon>
    </lineage>
</organism>
<dbReference type="AlphaFoldDB" id="A0A212L770"/>
<sequence length="107" mass="11499">MQTIRLRFADQAAALDALRSAGWLTIDPDTSAETVPPLVHVDGVRCDIDMIGTLYEQTGDMDAEGNAPTAALPGYHVNLLWWGDAIASPSIGGEVVDPNPALREWLI</sequence>
<dbReference type="RefSeq" id="WP_288199448.1">
    <property type="nucleotide sequence ID" value="NZ_LT608334.1"/>
</dbReference>
<name>A0A212L770_9HYPH</name>
<evidence type="ECO:0000313" key="1">
    <source>
        <dbReference type="EMBL" id="SCM73327.1"/>
    </source>
</evidence>
<reference evidence="1" key="1">
    <citation type="submission" date="2016-08" db="EMBL/GenBank/DDBJ databases">
        <authorList>
            <person name="Seilhamer J.J."/>
        </authorList>
    </citation>
    <scope>NUCLEOTIDE SEQUENCE</scope>
    <source>
        <strain evidence="1">86</strain>
    </source>
</reference>